<dbReference type="InterPro" id="IPR011059">
    <property type="entry name" value="Metal-dep_hydrolase_composite"/>
</dbReference>
<dbReference type="Gene3D" id="3.20.20.140">
    <property type="entry name" value="Metal-dependent hydrolases"/>
    <property type="match status" value="1"/>
</dbReference>
<dbReference type="RefSeq" id="WP_038245859.1">
    <property type="nucleotide sequence ID" value="NZ_BNER01000009.1"/>
</dbReference>
<evidence type="ECO:0000256" key="1">
    <source>
        <dbReference type="ARBA" id="ARBA00001936"/>
    </source>
</evidence>
<dbReference type="InterPro" id="IPR006680">
    <property type="entry name" value="Amidohydro-rel"/>
</dbReference>
<feature type="domain" description="Adenine deaminase C-terminal" evidence="10">
    <location>
        <begin position="401"/>
        <end position="570"/>
    </location>
</feature>
<evidence type="ECO:0000256" key="4">
    <source>
        <dbReference type="ARBA" id="ARBA00022801"/>
    </source>
</evidence>
<dbReference type="InterPro" id="IPR032466">
    <property type="entry name" value="Metal_Hydrolase"/>
</dbReference>
<keyword evidence="5 8" id="KW-0464">Manganese</keyword>
<protein>
    <recommendedName>
        <fullName evidence="7 8">Adenine deaminase</fullName>
        <shortName evidence="8">Adenase</shortName>
        <shortName evidence="8">Adenine aminase</shortName>
        <ecNumber evidence="3 8">3.5.4.2</ecNumber>
    </recommendedName>
</protein>
<dbReference type="EMBL" id="CCDP010000002">
    <property type="protein sequence ID" value="CDQ41234.1"/>
    <property type="molecule type" value="Genomic_DNA"/>
</dbReference>
<comment type="caution">
    <text evidence="11">The sequence shown here is derived from an EMBL/GenBank/DDBJ whole genome shotgun (WGS) entry which is preliminary data.</text>
</comment>
<dbReference type="NCBIfam" id="TIGR01178">
    <property type="entry name" value="ade"/>
    <property type="match status" value="1"/>
</dbReference>
<evidence type="ECO:0000256" key="2">
    <source>
        <dbReference type="ARBA" id="ARBA00006773"/>
    </source>
</evidence>
<evidence type="ECO:0000259" key="9">
    <source>
        <dbReference type="Pfam" id="PF01979"/>
    </source>
</evidence>
<dbReference type="SUPFAM" id="SSF51338">
    <property type="entry name" value="Composite domain of metallo-dependent hydrolases"/>
    <property type="match status" value="1"/>
</dbReference>
<evidence type="ECO:0000256" key="8">
    <source>
        <dbReference type="HAMAP-Rule" id="MF_01518"/>
    </source>
</evidence>
<dbReference type="Proteomes" id="UP000028875">
    <property type="component" value="Unassembled WGS sequence"/>
</dbReference>
<dbReference type="AlphaFoldDB" id="A0A024QFF7"/>
<dbReference type="EC" id="3.5.4.2" evidence="3 8"/>
<evidence type="ECO:0000256" key="7">
    <source>
        <dbReference type="ARBA" id="ARBA00069718"/>
    </source>
</evidence>
<feature type="domain" description="Amidohydrolase-related" evidence="9">
    <location>
        <begin position="66"/>
        <end position="346"/>
    </location>
</feature>
<name>A0A024QFF7_9BACI</name>
<gene>
    <name evidence="11" type="primary">adeC</name>
    <name evidence="8" type="synonym">ade</name>
    <name evidence="11" type="ORF">BN990_03591</name>
</gene>
<organism evidence="11 12">
    <name type="scientific">Virgibacillus massiliensis</name>
    <dbReference type="NCBI Taxonomy" id="1462526"/>
    <lineage>
        <taxon>Bacteria</taxon>
        <taxon>Bacillati</taxon>
        <taxon>Bacillota</taxon>
        <taxon>Bacilli</taxon>
        <taxon>Bacillales</taxon>
        <taxon>Bacillaceae</taxon>
        <taxon>Virgibacillus</taxon>
    </lineage>
</organism>
<reference evidence="12" key="2">
    <citation type="submission" date="2014-05" db="EMBL/GenBank/DDBJ databases">
        <title>Draft genome sequence of Virgibacillus massiliensis Vm-5.</title>
        <authorList>
            <person name="Khelaifia S."/>
            <person name="Croce O."/>
            <person name="Lagier J.C."/>
            <person name="Raoult D."/>
        </authorList>
    </citation>
    <scope>NUCLEOTIDE SEQUENCE [LARGE SCALE GENOMIC DNA]</scope>
    <source>
        <strain evidence="12">Vm-5</strain>
    </source>
</reference>
<evidence type="ECO:0000256" key="3">
    <source>
        <dbReference type="ARBA" id="ARBA00012782"/>
    </source>
</evidence>
<dbReference type="GO" id="GO:0000034">
    <property type="term" value="F:adenine deaminase activity"/>
    <property type="evidence" value="ECO:0007669"/>
    <property type="project" value="UniProtKB-UniRule"/>
</dbReference>
<dbReference type="eggNOG" id="COG1001">
    <property type="taxonomic scope" value="Bacteria"/>
</dbReference>
<accession>A0A024QFF7</accession>
<sequence length="582" mass="63537">MSDKTFINKIQVSSGRELADIVIKNGKIVNVFSSEIMEGDLAIKDGYIVGIGEYEGKKVIDANHRYISPAFIDGHVHIESSMVTPSEFAKVQLVHGVTTMICDPHEIANVAGVKGIEYMLKSVLDLPFDYYFMLPSCVPATPFEHAGATVTSEGLLPLYDYDHVLGLAEVMNFPGVENADKDMIDKLVTAKNRGKKIDGHAAGLFGKQLDVYMTAGIRTDHEGTTVDEANERLQKGMYVMIREGTAAKDFRQLIQVVNERNARRFLFVTDDRHLDDIIKEGSIDHMARMTIEEGIDPITSIQMATLNAAECFGLNEHGAIAPGYKANFLFLDDLSSLHISSVYKDGICVVNNGEIKVDLESVSPPSELMDSINFHPIKEADLSIPLLGESANVIELIPNSIATNHLIESVPTNNEQHFIPSIERDLLKLAVVERHDATGNIGLGILKGLGLQAGAIATTVAHDSHNLIIAGANDPDMVLAAKTIQTIQGGLVVVNAGEVIATIALPVAGLMSLDSYEQVNTKLEEISLALQWIGVKKDFNPFLTLSFLALPVIPELKLTDQGLFDNRKFKHISVDVLNHPIE</sequence>
<dbReference type="PANTHER" id="PTHR11113">
    <property type="entry name" value="N-ACETYLGLUCOSAMINE-6-PHOSPHATE DEACETYLASE"/>
    <property type="match status" value="1"/>
</dbReference>
<keyword evidence="12" id="KW-1185">Reference proteome</keyword>
<dbReference type="FunFam" id="3.20.20.140:FF:000016">
    <property type="entry name" value="Adenine deaminase"/>
    <property type="match status" value="1"/>
</dbReference>
<dbReference type="PANTHER" id="PTHR11113:SF2">
    <property type="entry name" value="ADENINE DEAMINASE"/>
    <property type="match status" value="1"/>
</dbReference>
<dbReference type="CDD" id="cd01295">
    <property type="entry name" value="AdeC"/>
    <property type="match status" value="1"/>
</dbReference>
<dbReference type="Gene3D" id="2.30.40.10">
    <property type="entry name" value="Urease, subunit C, domain 1"/>
    <property type="match status" value="1"/>
</dbReference>
<dbReference type="Pfam" id="PF01979">
    <property type="entry name" value="Amidohydro_1"/>
    <property type="match status" value="1"/>
</dbReference>
<evidence type="ECO:0000313" key="11">
    <source>
        <dbReference type="EMBL" id="CDQ41234.1"/>
    </source>
</evidence>
<dbReference type="InterPro" id="IPR006679">
    <property type="entry name" value="Adenine_deam"/>
</dbReference>
<comment type="cofactor">
    <cofactor evidence="1 8">
        <name>Mn(2+)</name>
        <dbReference type="ChEBI" id="CHEBI:29035"/>
    </cofactor>
</comment>
<evidence type="ECO:0000259" key="10">
    <source>
        <dbReference type="Pfam" id="PF13382"/>
    </source>
</evidence>
<dbReference type="Pfam" id="PF13382">
    <property type="entry name" value="Adenine_deam_C"/>
    <property type="match status" value="1"/>
</dbReference>
<evidence type="ECO:0000256" key="5">
    <source>
        <dbReference type="ARBA" id="ARBA00023211"/>
    </source>
</evidence>
<dbReference type="SUPFAM" id="SSF51556">
    <property type="entry name" value="Metallo-dependent hydrolases"/>
    <property type="match status" value="1"/>
</dbReference>
<comment type="catalytic activity">
    <reaction evidence="6 8">
        <text>adenine + H2O + H(+) = hypoxanthine + NH4(+)</text>
        <dbReference type="Rhea" id="RHEA:23688"/>
        <dbReference type="ChEBI" id="CHEBI:15377"/>
        <dbReference type="ChEBI" id="CHEBI:15378"/>
        <dbReference type="ChEBI" id="CHEBI:16708"/>
        <dbReference type="ChEBI" id="CHEBI:17368"/>
        <dbReference type="ChEBI" id="CHEBI:28938"/>
        <dbReference type="EC" id="3.5.4.2"/>
    </reaction>
</comment>
<evidence type="ECO:0000313" key="12">
    <source>
        <dbReference type="Proteomes" id="UP000028875"/>
    </source>
</evidence>
<comment type="similarity">
    <text evidence="2 8">Belongs to the metallo-dependent hydrolases superfamily. Adenine deaminase family.</text>
</comment>
<keyword evidence="4 8" id="KW-0378">Hydrolase</keyword>
<reference evidence="11 12" key="1">
    <citation type="submission" date="2014-03" db="EMBL/GenBank/DDBJ databases">
        <authorList>
            <person name="Urmite Genomes U."/>
        </authorList>
    </citation>
    <scope>NUCLEOTIDE SEQUENCE [LARGE SCALE GENOMIC DNA]</scope>
    <source>
        <strain evidence="11 12">Vm-5</strain>
    </source>
</reference>
<proteinExistence type="inferred from homology"/>
<evidence type="ECO:0000256" key="6">
    <source>
        <dbReference type="ARBA" id="ARBA00047720"/>
    </source>
</evidence>
<dbReference type="GO" id="GO:0006146">
    <property type="term" value="P:adenine catabolic process"/>
    <property type="evidence" value="ECO:0007669"/>
    <property type="project" value="InterPro"/>
</dbReference>
<dbReference type="HAMAP" id="MF_01518">
    <property type="entry name" value="Adenine_deamin"/>
    <property type="match status" value="1"/>
</dbReference>
<dbReference type="STRING" id="1462526.BN990_03591"/>
<dbReference type="OrthoDB" id="9775607at2"/>
<dbReference type="InterPro" id="IPR026912">
    <property type="entry name" value="Adenine_deam_C"/>
</dbReference>